<feature type="transmembrane region" description="Helical" evidence="5">
    <location>
        <begin position="12"/>
        <end position="32"/>
    </location>
</feature>
<dbReference type="EMBL" id="JAUMVS010000123">
    <property type="protein sequence ID" value="MDO4842243.1"/>
    <property type="molecule type" value="Genomic_DNA"/>
</dbReference>
<feature type="transmembrane region" description="Helical" evidence="5">
    <location>
        <begin position="136"/>
        <end position="161"/>
    </location>
</feature>
<feature type="transmembrane region" description="Helical" evidence="5">
    <location>
        <begin position="250"/>
        <end position="269"/>
    </location>
</feature>
<sequence length="410" mass="44030">MGSFKNIVRISAASVAIGLVVGLIVSIFSLALTWCNSFRIAHEHLIFLLPVGGFLIVLIHQLAGVKNPTGTNRVIQRMHERTYVRWIMAPLIFASTLISQFFGASVGREAAALQIGGSVGSEIGKLFKVAEHESPVIIITGMSAAFSALFGTPITAVIFALELEKGRISSAHAILPAVVSSMIARLIAGALNVSFLVANIGSPLDFTAENFLLVFVLGLCCAVLSVAFSQCTRLMKFLFAKFSDSKYVQVFMCAFLVIVLTLLVGEQTYNGVGSDTILKCITDSTFKVAWWACIFKIVFTAVSLGGGFQGGEIIPALFIGATFGSFFGSAFGISPTVCAALGMVGLMAGTTKCGFASLAMAFELFGIVCPEYFLLIVPIALFASGPFRIYEKQDLWFARRNNHRPHFTKP</sequence>
<feature type="transmembrane region" description="Helical" evidence="5">
    <location>
        <begin position="83"/>
        <end position="103"/>
    </location>
</feature>
<dbReference type="Gene3D" id="1.10.3080.10">
    <property type="entry name" value="Clc chloride channel"/>
    <property type="match status" value="1"/>
</dbReference>
<evidence type="ECO:0000256" key="1">
    <source>
        <dbReference type="ARBA" id="ARBA00004141"/>
    </source>
</evidence>
<evidence type="ECO:0000256" key="3">
    <source>
        <dbReference type="ARBA" id="ARBA00022989"/>
    </source>
</evidence>
<keyword evidence="3 5" id="KW-1133">Transmembrane helix</keyword>
<organism evidence="6 7">
    <name type="scientific">Phoenicibacter congonensis</name>
    <dbReference type="NCBI Taxonomy" id="1944646"/>
    <lineage>
        <taxon>Bacteria</taxon>
        <taxon>Bacillati</taxon>
        <taxon>Actinomycetota</taxon>
        <taxon>Coriobacteriia</taxon>
        <taxon>Eggerthellales</taxon>
        <taxon>Eggerthellaceae</taxon>
        <taxon>Phoenicibacter</taxon>
    </lineage>
</organism>
<dbReference type="SUPFAM" id="SSF81340">
    <property type="entry name" value="Clc chloride channel"/>
    <property type="match status" value="1"/>
</dbReference>
<proteinExistence type="predicted"/>
<name>A0AA43RJ82_9ACTN</name>
<evidence type="ECO:0000256" key="5">
    <source>
        <dbReference type="SAM" id="Phobius"/>
    </source>
</evidence>
<evidence type="ECO:0000256" key="4">
    <source>
        <dbReference type="ARBA" id="ARBA00023136"/>
    </source>
</evidence>
<feature type="transmembrane region" description="Helical" evidence="5">
    <location>
        <begin position="289"/>
        <end position="308"/>
    </location>
</feature>
<dbReference type="PANTHER" id="PTHR43427">
    <property type="entry name" value="CHLORIDE CHANNEL PROTEIN CLC-E"/>
    <property type="match status" value="1"/>
</dbReference>
<comment type="caution">
    <text evidence="6">The sequence shown here is derived from an EMBL/GenBank/DDBJ whole genome shotgun (WGS) entry which is preliminary data.</text>
</comment>
<evidence type="ECO:0000313" key="7">
    <source>
        <dbReference type="Proteomes" id="UP001168575"/>
    </source>
</evidence>
<dbReference type="AlphaFoldDB" id="A0AA43RJ82"/>
<evidence type="ECO:0000256" key="2">
    <source>
        <dbReference type="ARBA" id="ARBA00022692"/>
    </source>
</evidence>
<dbReference type="GO" id="GO:0015108">
    <property type="term" value="F:chloride transmembrane transporter activity"/>
    <property type="evidence" value="ECO:0007669"/>
    <property type="project" value="InterPro"/>
</dbReference>
<gene>
    <name evidence="6" type="ORF">Q3982_06150</name>
</gene>
<comment type="subcellular location">
    <subcellularLocation>
        <location evidence="1">Membrane</location>
        <topology evidence="1">Multi-pass membrane protein</topology>
    </subcellularLocation>
</comment>
<feature type="transmembrane region" description="Helical" evidence="5">
    <location>
        <begin position="315"/>
        <end position="348"/>
    </location>
</feature>
<evidence type="ECO:0000313" key="6">
    <source>
        <dbReference type="EMBL" id="MDO4842243.1"/>
    </source>
</evidence>
<feature type="transmembrane region" description="Helical" evidence="5">
    <location>
        <begin position="360"/>
        <end position="383"/>
    </location>
</feature>
<keyword evidence="2 5" id="KW-0812">Transmembrane</keyword>
<accession>A0AA43RJ82</accession>
<dbReference type="PRINTS" id="PR00762">
    <property type="entry name" value="CLCHANNEL"/>
</dbReference>
<dbReference type="Proteomes" id="UP001168575">
    <property type="component" value="Unassembled WGS sequence"/>
</dbReference>
<reference evidence="6" key="1">
    <citation type="submission" date="2023-07" db="EMBL/GenBank/DDBJ databases">
        <title>Between Cages and Wild: Unraveling the Impact of Captivity on Animal Microbiomes and Antimicrobial Resistance.</title>
        <authorList>
            <person name="Schmartz G.P."/>
            <person name="Rehner J."/>
            <person name="Schuff M.J."/>
            <person name="Becker S.L."/>
            <person name="Kravczyk M."/>
            <person name="Gurevich A."/>
            <person name="Francke R."/>
            <person name="Mueller R."/>
            <person name="Keller V."/>
            <person name="Keller A."/>
        </authorList>
    </citation>
    <scope>NUCLEOTIDE SEQUENCE</scope>
    <source>
        <strain evidence="6">S12M_St_49</strain>
    </source>
</reference>
<feature type="transmembrane region" description="Helical" evidence="5">
    <location>
        <begin position="44"/>
        <end position="63"/>
    </location>
</feature>
<protein>
    <submittedName>
        <fullName evidence="6">Chloride channel protein</fullName>
    </submittedName>
</protein>
<dbReference type="GO" id="GO:0016020">
    <property type="term" value="C:membrane"/>
    <property type="evidence" value="ECO:0007669"/>
    <property type="project" value="UniProtKB-SubCell"/>
</dbReference>
<dbReference type="InterPro" id="IPR050368">
    <property type="entry name" value="ClC-type_chloride_channel"/>
</dbReference>
<dbReference type="InterPro" id="IPR001807">
    <property type="entry name" value="ClC"/>
</dbReference>
<feature type="transmembrane region" description="Helical" evidence="5">
    <location>
        <begin position="210"/>
        <end position="229"/>
    </location>
</feature>
<keyword evidence="7" id="KW-1185">Reference proteome</keyword>
<feature type="transmembrane region" description="Helical" evidence="5">
    <location>
        <begin position="173"/>
        <end position="198"/>
    </location>
</feature>
<dbReference type="Pfam" id="PF00654">
    <property type="entry name" value="Voltage_CLC"/>
    <property type="match status" value="1"/>
</dbReference>
<keyword evidence="4 5" id="KW-0472">Membrane</keyword>
<dbReference type="InterPro" id="IPR014743">
    <property type="entry name" value="Cl-channel_core"/>
</dbReference>